<proteinExistence type="predicted"/>
<dbReference type="InterPro" id="IPR036873">
    <property type="entry name" value="Rhodanese-like_dom_sf"/>
</dbReference>
<dbReference type="SUPFAM" id="SSF52821">
    <property type="entry name" value="Rhodanese/Cell cycle control phosphatase"/>
    <property type="match status" value="1"/>
</dbReference>
<comment type="caution">
    <text evidence="2">The sequence shown here is derived from an EMBL/GenBank/DDBJ whole genome shotgun (WGS) entry which is preliminary data.</text>
</comment>
<dbReference type="RefSeq" id="WP_138016038.1">
    <property type="nucleotide sequence ID" value="NZ_SULI01000008.1"/>
</dbReference>
<organism evidence="2 3">
    <name type="scientific">Shimia litoralis</name>
    <dbReference type="NCBI Taxonomy" id="420403"/>
    <lineage>
        <taxon>Bacteria</taxon>
        <taxon>Pseudomonadati</taxon>
        <taxon>Pseudomonadota</taxon>
        <taxon>Alphaproteobacteria</taxon>
        <taxon>Rhodobacterales</taxon>
        <taxon>Roseobacteraceae</taxon>
    </lineage>
</organism>
<evidence type="ECO:0000259" key="1">
    <source>
        <dbReference type="PROSITE" id="PS50206"/>
    </source>
</evidence>
<name>A0A4V6F1Z7_9RHOB</name>
<reference evidence="2 3" key="1">
    <citation type="submission" date="2019-04" db="EMBL/GenBank/DDBJ databases">
        <title>Genome sequence of Pelagicola litoralis CL-ES2.</title>
        <authorList>
            <person name="Cao J."/>
        </authorList>
    </citation>
    <scope>NUCLEOTIDE SEQUENCE [LARGE SCALE GENOMIC DNA]</scope>
    <source>
        <strain evidence="2 3">CL-ES2</strain>
    </source>
</reference>
<gene>
    <name evidence="2" type="ORF">FAP39_08850</name>
</gene>
<dbReference type="SMART" id="SM00450">
    <property type="entry name" value="RHOD"/>
    <property type="match status" value="1"/>
</dbReference>
<sequence>MQFWKHLRSHKLGPEDAVNALREGTAILIDVREQAEVSSTGHATGAIHIPLFRLQDMATPGHPDCHPSLDQTATIFLYCASGGRSYSAARLLRKLGYEDVHNIGGIGHWIRAGGQIEAP</sequence>
<keyword evidence="3" id="KW-1185">Reference proteome</keyword>
<dbReference type="Proteomes" id="UP000306575">
    <property type="component" value="Unassembled WGS sequence"/>
</dbReference>
<feature type="domain" description="Rhodanese" evidence="1">
    <location>
        <begin position="22"/>
        <end position="118"/>
    </location>
</feature>
<dbReference type="GO" id="GO:0016740">
    <property type="term" value="F:transferase activity"/>
    <property type="evidence" value="ECO:0007669"/>
    <property type="project" value="UniProtKB-KW"/>
</dbReference>
<evidence type="ECO:0000313" key="3">
    <source>
        <dbReference type="Proteomes" id="UP000306575"/>
    </source>
</evidence>
<dbReference type="PANTHER" id="PTHR43031:SF16">
    <property type="entry name" value="OXIDOREDUCTASE"/>
    <property type="match status" value="1"/>
</dbReference>
<dbReference type="InterPro" id="IPR001763">
    <property type="entry name" value="Rhodanese-like_dom"/>
</dbReference>
<dbReference type="Gene3D" id="3.40.250.10">
    <property type="entry name" value="Rhodanese-like domain"/>
    <property type="match status" value="1"/>
</dbReference>
<dbReference type="PANTHER" id="PTHR43031">
    <property type="entry name" value="FAD-DEPENDENT OXIDOREDUCTASE"/>
    <property type="match status" value="1"/>
</dbReference>
<dbReference type="OrthoDB" id="9807812at2"/>
<keyword evidence="2" id="KW-0808">Transferase</keyword>
<protein>
    <submittedName>
        <fullName evidence="2">Sulfurtransferase</fullName>
    </submittedName>
</protein>
<dbReference type="Pfam" id="PF00581">
    <property type="entry name" value="Rhodanese"/>
    <property type="match status" value="1"/>
</dbReference>
<evidence type="ECO:0000313" key="2">
    <source>
        <dbReference type="EMBL" id="TKZ20911.1"/>
    </source>
</evidence>
<accession>A0A4V6F1Z7</accession>
<dbReference type="EMBL" id="SULI01000008">
    <property type="protein sequence ID" value="TKZ20911.1"/>
    <property type="molecule type" value="Genomic_DNA"/>
</dbReference>
<dbReference type="InterPro" id="IPR050229">
    <property type="entry name" value="GlpE_sulfurtransferase"/>
</dbReference>
<dbReference type="AlphaFoldDB" id="A0A4V6F1Z7"/>
<dbReference type="PROSITE" id="PS50206">
    <property type="entry name" value="RHODANESE_3"/>
    <property type="match status" value="1"/>
</dbReference>